<protein>
    <recommendedName>
        <fullName evidence="4">beta-galactosidase</fullName>
        <ecNumber evidence="4">3.2.1.23</ecNumber>
    </recommendedName>
</protein>
<dbReference type="InterPro" id="IPR019801">
    <property type="entry name" value="Glyco_hydro_35_CS"/>
</dbReference>
<keyword evidence="9" id="KW-0326">Glycosidase</keyword>
<evidence type="ECO:0000256" key="4">
    <source>
        <dbReference type="ARBA" id="ARBA00012756"/>
    </source>
</evidence>
<dbReference type="AlphaFoldDB" id="A0AAV5FIG6"/>
<dbReference type="GO" id="GO:0004565">
    <property type="term" value="F:beta-galactosidase activity"/>
    <property type="evidence" value="ECO:0007669"/>
    <property type="project" value="UniProtKB-EC"/>
</dbReference>
<evidence type="ECO:0000256" key="8">
    <source>
        <dbReference type="ARBA" id="ARBA00022801"/>
    </source>
</evidence>
<sequence length="343" mass="37950">MERSPEARAALVRLLPRSTCRCTNRSSGAIPHPSGRGRARPSTATRGPSISARPLLRNAPCRSPAPFKVPTSSPAPSLASPCPLPLPFTPIPLPTVHAAIPGHMTAVRAAAVLAAAAALALLLPGWAAAEWKLTKKGSVVTYDERSLLIDGKRDLFFSGAIHYPRSPPEMWPKLMKLAKEGGLNTIETYVFWNAHEPEPGKFNFEGRLDLIKFVKLIQEHDMYAVVRIGPFIQAEWNHGGLPYWLREIDRIIFRANNDPFKKEMEKFVRFIVQKLKDAELFASQGGPIILSQIENEYGNIKKDHVIEGDKYLEWAAQMALSTQTGVPWVMCKQSSAPGEVVTF</sequence>
<proteinExistence type="inferred from homology"/>
<dbReference type="Pfam" id="PF01301">
    <property type="entry name" value="Glyco_hydro_35"/>
    <property type="match status" value="1"/>
</dbReference>
<dbReference type="PANTHER" id="PTHR23421">
    <property type="entry name" value="BETA-GALACTOSIDASE RELATED"/>
    <property type="match status" value="1"/>
</dbReference>
<evidence type="ECO:0000313" key="14">
    <source>
        <dbReference type="Proteomes" id="UP001054889"/>
    </source>
</evidence>
<evidence type="ECO:0000313" key="13">
    <source>
        <dbReference type="EMBL" id="GJN34493.1"/>
    </source>
</evidence>
<dbReference type="FunFam" id="3.20.20.80:FF:000006">
    <property type="entry name" value="Beta-galactosidase"/>
    <property type="match status" value="1"/>
</dbReference>
<keyword evidence="8" id="KW-0378">Hydrolase</keyword>
<dbReference type="InterPro" id="IPR001944">
    <property type="entry name" value="Glycoside_Hdrlase_35"/>
</dbReference>
<dbReference type="GO" id="GO:0005975">
    <property type="term" value="P:carbohydrate metabolic process"/>
    <property type="evidence" value="ECO:0007669"/>
    <property type="project" value="InterPro"/>
</dbReference>
<dbReference type="SUPFAM" id="SSF51445">
    <property type="entry name" value="(Trans)glycosidases"/>
    <property type="match status" value="1"/>
</dbReference>
<feature type="region of interest" description="Disordered" evidence="10">
    <location>
        <begin position="23"/>
        <end position="74"/>
    </location>
</feature>
<keyword evidence="11" id="KW-0812">Transmembrane</keyword>
<name>A0AAV5FIG6_ELECO</name>
<feature type="domain" description="Glycoside hydrolase 35 catalytic" evidence="12">
    <location>
        <begin position="146"/>
        <end position="339"/>
    </location>
</feature>
<evidence type="ECO:0000256" key="5">
    <source>
        <dbReference type="ARBA" id="ARBA00022523"/>
    </source>
</evidence>
<dbReference type="PROSITE" id="PS01182">
    <property type="entry name" value="GLYCOSYL_HYDROL_F35"/>
    <property type="match status" value="1"/>
</dbReference>
<dbReference type="InterPro" id="IPR031330">
    <property type="entry name" value="Gly_Hdrlase_35_cat"/>
</dbReference>
<evidence type="ECO:0000256" key="7">
    <source>
        <dbReference type="ARBA" id="ARBA00022729"/>
    </source>
</evidence>
<keyword evidence="14" id="KW-1185">Reference proteome</keyword>
<dbReference type="Proteomes" id="UP001054889">
    <property type="component" value="Unassembled WGS sequence"/>
</dbReference>
<evidence type="ECO:0000256" key="9">
    <source>
        <dbReference type="ARBA" id="ARBA00023295"/>
    </source>
</evidence>
<evidence type="ECO:0000256" key="3">
    <source>
        <dbReference type="ARBA" id="ARBA00009809"/>
    </source>
</evidence>
<keyword evidence="6" id="KW-0964">Secreted</keyword>
<keyword evidence="11" id="KW-0472">Membrane</keyword>
<gene>
    <name evidence="13" type="primary">gb23157</name>
    <name evidence="13" type="ORF">PR202_gb23157</name>
</gene>
<evidence type="ECO:0000256" key="1">
    <source>
        <dbReference type="ARBA" id="ARBA00001412"/>
    </source>
</evidence>
<comment type="subcellular location">
    <subcellularLocation>
        <location evidence="2">Secreted</location>
        <location evidence="2">Extracellular space</location>
        <location evidence="2">Apoplast</location>
    </subcellularLocation>
</comment>
<keyword evidence="11" id="KW-1133">Transmembrane helix</keyword>
<dbReference type="EC" id="3.2.1.23" evidence="4"/>
<feature type="transmembrane region" description="Helical" evidence="11">
    <location>
        <begin position="109"/>
        <end position="129"/>
    </location>
</feature>
<reference evidence="13" key="2">
    <citation type="submission" date="2021-12" db="EMBL/GenBank/DDBJ databases">
        <title>Resequencing data analysis of finger millet.</title>
        <authorList>
            <person name="Hatakeyama M."/>
            <person name="Aluri S."/>
            <person name="Balachadran M.T."/>
            <person name="Sivarajan S.R."/>
            <person name="Poveda L."/>
            <person name="Shimizu-Inatsugi R."/>
            <person name="Schlapbach R."/>
            <person name="Sreeman S.M."/>
            <person name="Shimizu K.K."/>
        </authorList>
    </citation>
    <scope>NUCLEOTIDE SEQUENCE</scope>
</reference>
<dbReference type="GO" id="GO:0048046">
    <property type="term" value="C:apoplast"/>
    <property type="evidence" value="ECO:0007669"/>
    <property type="project" value="UniProtKB-SubCell"/>
</dbReference>
<evidence type="ECO:0000259" key="12">
    <source>
        <dbReference type="Pfam" id="PF01301"/>
    </source>
</evidence>
<comment type="catalytic activity">
    <reaction evidence="1">
        <text>Hydrolysis of terminal non-reducing beta-D-galactose residues in beta-D-galactosides.</text>
        <dbReference type="EC" id="3.2.1.23"/>
    </reaction>
</comment>
<comment type="caution">
    <text evidence="13">The sequence shown here is derived from an EMBL/GenBank/DDBJ whole genome shotgun (WGS) entry which is preliminary data.</text>
</comment>
<evidence type="ECO:0000256" key="6">
    <source>
        <dbReference type="ARBA" id="ARBA00022525"/>
    </source>
</evidence>
<comment type="similarity">
    <text evidence="3">Belongs to the glycosyl hydrolase 35 family.</text>
</comment>
<reference evidence="13" key="1">
    <citation type="journal article" date="2018" name="DNA Res.">
        <title>Multiple hybrid de novo genome assembly of finger millet, an orphan allotetraploid crop.</title>
        <authorList>
            <person name="Hatakeyama M."/>
            <person name="Aluri S."/>
            <person name="Balachadran M.T."/>
            <person name="Sivarajan S.R."/>
            <person name="Patrignani A."/>
            <person name="Gruter S."/>
            <person name="Poveda L."/>
            <person name="Shimizu-Inatsugi R."/>
            <person name="Baeten J."/>
            <person name="Francoijs K.J."/>
            <person name="Nataraja K.N."/>
            <person name="Reddy Y.A.N."/>
            <person name="Phadnis S."/>
            <person name="Ravikumar R.L."/>
            <person name="Schlapbach R."/>
            <person name="Sreeman S.M."/>
            <person name="Shimizu K.K."/>
        </authorList>
    </citation>
    <scope>NUCLEOTIDE SEQUENCE</scope>
</reference>
<keyword evidence="7" id="KW-0732">Signal</keyword>
<dbReference type="InterPro" id="IPR017853">
    <property type="entry name" value="GH"/>
</dbReference>
<dbReference type="PRINTS" id="PR00742">
    <property type="entry name" value="GLHYDRLASE35"/>
</dbReference>
<evidence type="ECO:0000256" key="10">
    <source>
        <dbReference type="SAM" id="MobiDB-lite"/>
    </source>
</evidence>
<keyword evidence="5" id="KW-0052">Apoplast</keyword>
<accession>A0AAV5FIG6</accession>
<evidence type="ECO:0000256" key="11">
    <source>
        <dbReference type="SAM" id="Phobius"/>
    </source>
</evidence>
<organism evidence="13 14">
    <name type="scientific">Eleusine coracana subsp. coracana</name>
    <dbReference type="NCBI Taxonomy" id="191504"/>
    <lineage>
        <taxon>Eukaryota</taxon>
        <taxon>Viridiplantae</taxon>
        <taxon>Streptophyta</taxon>
        <taxon>Embryophyta</taxon>
        <taxon>Tracheophyta</taxon>
        <taxon>Spermatophyta</taxon>
        <taxon>Magnoliopsida</taxon>
        <taxon>Liliopsida</taxon>
        <taxon>Poales</taxon>
        <taxon>Poaceae</taxon>
        <taxon>PACMAD clade</taxon>
        <taxon>Chloridoideae</taxon>
        <taxon>Cynodonteae</taxon>
        <taxon>Eleusininae</taxon>
        <taxon>Eleusine</taxon>
    </lineage>
</organism>
<dbReference type="EMBL" id="BQKI01000085">
    <property type="protein sequence ID" value="GJN34493.1"/>
    <property type="molecule type" value="Genomic_DNA"/>
</dbReference>
<dbReference type="Gene3D" id="3.20.20.80">
    <property type="entry name" value="Glycosidases"/>
    <property type="match status" value="1"/>
</dbReference>
<evidence type="ECO:0000256" key="2">
    <source>
        <dbReference type="ARBA" id="ARBA00004271"/>
    </source>
</evidence>